<dbReference type="PROSITE" id="PS00622">
    <property type="entry name" value="HTH_LUXR_1"/>
    <property type="match status" value="1"/>
</dbReference>
<dbReference type="Gene3D" id="3.40.50.300">
    <property type="entry name" value="P-loop containing nucleotide triphosphate hydrolases"/>
    <property type="match status" value="1"/>
</dbReference>
<dbReference type="GO" id="GO:0005524">
    <property type="term" value="F:ATP binding"/>
    <property type="evidence" value="ECO:0007669"/>
    <property type="project" value="UniProtKB-KW"/>
</dbReference>
<dbReference type="Pfam" id="PF00196">
    <property type="entry name" value="GerE"/>
    <property type="match status" value="1"/>
</dbReference>
<name>A0A544VRF5_9MYCO</name>
<dbReference type="GO" id="GO:0003677">
    <property type="term" value="F:DNA binding"/>
    <property type="evidence" value="ECO:0007669"/>
    <property type="project" value="InterPro"/>
</dbReference>
<dbReference type="CDD" id="cd06170">
    <property type="entry name" value="LuxR_C_like"/>
    <property type="match status" value="1"/>
</dbReference>
<feature type="domain" description="HTH luxR-type" evidence="3">
    <location>
        <begin position="809"/>
        <end position="874"/>
    </location>
</feature>
<proteinExistence type="predicted"/>
<dbReference type="PANTHER" id="PTHR16305">
    <property type="entry name" value="TESTICULAR SOLUBLE ADENYLYL CYCLASE"/>
    <property type="match status" value="1"/>
</dbReference>
<dbReference type="SUPFAM" id="SSF52540">
    <property type="entry name" value="P-loop containing nucleoside triphosphate hydrolases"/>
    <property type="match status" value="1"/>
</dbReference>
<dbReference type="SMART" id="SM00421">
    <property type="entry name" value="HTH_LUXR"/>
    <property type="match status" value="1"/>
</dbReference>
<dbReference type="EMBL" id="VIFX01000069">
    <property type="protein sequence ID" value="TQR82555.1"/>
    <property type="molecule type" value="Genomic_DNA"/>
</dbReference>
<dbReference type="SUPFAM" id="SSF46894">
    <property type="entry name" value="C-terminal effector domain of the bipartite response regulators"/>
    <property type="match status" value="1"/>
</dbReference>
<dbReference type="InterPro" id="IPR003593">
    <property type="entry name" value="AAA+_ATPase"/>
</dbReference>
<dbReference type="InterPro" id="IPR000792">
    <property type="entry name" value="Tscrpt_reg_LuxR_C"/>
</dbReference>
<organism evidence="4 5">
    <name type="scientific">Mycolicibacterium hodleri</name>
    <dbReference type="NCBI Taxonomy" id="49897"/>
    <lineage>
        <taxon>Bacteria</taxon>
        <taxon>Bacillati</taxon>
        <taxon>Actinomycetota</taxon>
        <taxon>Actinomycetes</taxon>
        <taxon>Mycobacteriales</taxon>
        <taxon>Mycobacteriaceae</taxon>
        <taxon>Mycolicibacterium</taxon>
    </lineage>
</organism>
<dbReference type="Pfam" id="PF13401">
    <property type="entry name" value="AAA_22"/>
    <property type="match status" value="1"/>
</dbReference>
<dbReference type="GO" id="GO:0006355">
    <property type="term" value="P:regulation of DNA-templated transcription"/>
    <property type="evidence" value="ECO:0007669"/>
    <property type="project" value="InterPro"/>
</dbReference>
<dbReference type="AlphaFoldDB" id="A0A544VRF5"/>
<protein>
    <submittedName>
        <fullName evidence="4">AAA family ATPase</fullName>
    </submittedName>
</protein>
<evidence type="ECO:0000256" key="1">
    <source>
        <dbReference type="ARBA" id="ARBA00022741"/>
    </source>
</evidence>
<keyword evidence="2" id="KW-0067">ATP-binding</keyword>
<comment type="caution">
    <text evidence="4">The sequence shown here is derived from an EMBL/GenBank/DDBJ whole genome shotgun (WGS) entry which is preliminary data.</text>
</comment>
<dbReference type="GO" id="GO:0016887">
    <property type="term" value="F:ATP hydrolysis activity"/>
    <property type="evidence" value="ECO:0007669"/>
    <property type="project" value="InterPro"/>
</dbReference>
<accession>A0A544VRF5</accession>
<evidence type="ECO:0000256" key="2">
    <source>
        <dbReference type="ARBA" id="ARBA00022840"/>
    </source>
</evidence>
<gene>
    <name evidence="4" type="ORF">D8S82_31525</name>
</gene>
<dbReference type="InterPro" id="IPR016032">
    <property type="entry name" value="Sig_transdc_resp-reg_C-effctor"/>
</dbReference>
<keyword evidence="5" id="KW-1185">Reference proteome</keyword>
<dbReference type="InterPro" id="IPR025662">
    <property type="entry name" value="Sigma_54_int_dom_ATP-bd_1"/>
</dbReference>
<evidence type="ECO:0000313" key="5">
    <source>
        <dbReference type="Proteomes" id="UP000315759"/>
    </source>
</evidence>
<dbReference type="GO" id="GO:0004016">
    <property type="term" value="F:adenylate cyclase activity"/>
    <property type="evidence" value="ECO:0007669"/>
    <property type="project" value="TreeGrafter"/>
</dbReference>
<dbReference type="InterPro" id="IPR049945">
    <property type="entry name" value="AAA_22"/>
</dbReference>
<dbReference type="Gene3D" id="1.10.10.10">
    <property type="entry name" value="Winged helix-like DNA-binding domain superfamily/Winged helix DNA-binding domain"/>
    <property type="match status" value="1"/>
</dbReference>
<evidence type="ECO:0000313" key="4">
    <source>
        <dbReference type="EMBL" id="TQR82555.1"/>
    </source>
</evidence>
<dbReference type="InterPro" id="IPR027417">
    <property type="entry name" value="P-loop_NTPase"/>
</dbReference>
<dbReference type="PANTHER" id="PTHR16305:SF28">
    <property type="entry name" value="GUANYLATE CYCLASE DOMAIN-CONTAINING PROTEIN"/>
    <property type="match status" value="1"/>
</dbReference>
<reference evidence="4 5" key="1">
    <citation type="submission" date="2018-10" db="EMBL/GenBank/DDBJ databases">
        <title>Draft genome of Mycobacterium hodleri strain B.</title>
        <authorList>
            <person name="Amande T.J."/>
            <person name="Mcgenity T.J."/>
        </authorList>
    </citation>
    <scope>NUCLEOTIDE SEQUENCE [LARGE SCALE GENOMIC DNA]</scope>
    <source>
        <strain evidence="4 5">B</strain>
    </source>
</reference>
<dbReference type="PRINTS" id="PR00038">
    <property type="entry name" value="HTHLUXR"/>
</dbReference>
<dbReference type="SMART" id="SM00382">
    <property type="entry name" value="AAA"/>
    <property type="match status" value="1"/>
</dbReference>
<keyword evidence="1" id="KW-0547">Nucleotide-binding</keyword>
<dbReference type="Proteomes" id="UP000315759">
    <property type="component" value="Unassembled WGS sequence"/>
</dbReference>
<dbReference type="PROSITE" id="PS50043">
    <property type="entry name" value="HTH_LUXR_2"/>
    <property type="match status" value="1"/>
</dbReference>
<dbReference type="GO" id="GO:0005737">
    <property type="term" value="C:cytoplasm"/>
    <property type="evidence" value="ECO:0007669"/>
    <property type="project" value="TreeGrafter"/>
</dbReference>
<sequence length="879" mass="93158">MAGWPIVARDDVIRRCAAALATDSEHRGVVLVGDSGVGKTTVARQLVRTVDPMGKATTRFVLGTQTGRGTPLGAFCRLLPADVAKEPAAMLAAAHRVLAEYRDLILVVDDAHQLDSLSALLVQQVADAGTARLIVTVRPDDDLPDAVTASWKDGPLLRVDLARFTRDQTAELIGAVLGGDVDDRTVDRLHDFAGGSPLMLRGVVAAAQSDGALESAGGGWRLTGPLSVSPDVRELIGSRLATMGGDEVAVIETVSVADVLDLSILRELFSSDLIDRVERRGAIQVVDDGPNVIARPGHPIIGEVVRARLGSTRTRDVNATLARHLADFLDRKRAHCESVDPHHRIQLAQFMIRGSGPQDLNVVNHAAASAVTMSDLALGEELARFAFDHGGGLHSATILAEALSWRGRGDEAEAVLAQYDPDESDPLLTARWGGLRAANLYFGCGRVDDARAMLAAVRRRVSDPRLLNVVVAMEVSFAFYGADMRSAVALGTSALEKPMLPHAVVWAGMATAGALAMSGRFDEVGSVAARALAAADRCESGPQRYVIGVAEVLAHVGTGDLDAAERVSRRYSAMTSGVPQAEAMVCVIQGRVDLARGRLAVAAEELRTSLGRAWDSLQTGLTMLVAAWLTQAEAARGAVDAAQVALARAERAAGPQFEVFQPELGIARAWVHAALGETTVARWHACRAADLAHDAGMFGTEMAALHAALRFGEHANVARMGRLAHHLDCPMASAMARHGRAVVDHDGPGLDAVTESFAGLGATALAADAAAHAAQEYARVGNVDRQVDSAARARRLAAACGLRSPAVVALEQPLPITDREREVAILVGRGLTSREIADLLGVSVRTIDGHLYRIFPKVGVENREQLARLIRRDAESNLR</sequence>
<dbReference type="InterPro" id="IPR036388">
    <property type="entry name" value="WH-like_DNA-bd_sf"/>
</dbReference>
<dbReference type="PROSITE" id="PS00675">
    <property type="entry name" value="SIGMA54_INTERACT_1"/>
    <property type="match status" value="1"/>
</dbReference>
<evidence type="ECO:0000259" key="3">
    <source>
        <dbReference type="PROSITE" id="PS50043"/>
    </source>
</evidence>